<keyword evidence="1" id="KW-0808">Transferase</keyword>
<organism evidence="1">
    <name type="scientific">Glycine soja</name>
    <name type="common">Wild soybean</name>
    <dbReference type="NCBI Taxonomy" id="3848"/>
    <lineage>
        <taxon>Eukaryota</taxon>
        <taxon>Viridiplantae</taxon>
        <taxon>Streptophyta</taxon>
        <taxon>Embryophyta</taxon>
        <taxon>Tracheophyta</taxon>
        <taxon>Spermatophyta</taxon>
        <taxon>Magnoliopsida</taxon>
        <taxon>eudicotyledons</taxon>
        <taxon>Gunneridae</taxon>
        <taxon>Pentapetalae</taxon>
        <taxon>rosids</taxon>
        <taxon>fabids</taxon>
        <taxon>Fabales</taxon>
        <taxon>Fabaceae</taxon>
        <taxon>Papilionoideae</taxon>
        <taxon>50 kb inversion clade</taxon>
        <taxon>NPAAA clade</taxon>
        <taxon>indigoferoid/millettioid clade</taxon>
        <taxon>Phaseoleae</taxon>
        <taxon>Glycine</taxon>
        <taxon>Glycine subgen. Soja</taxon>
    </lineage>
</organism>
<evidence type="ECO:0000313" key="1">
    <source>
        <dbReference type="EMBL" id="KHN09542.1"/>
    </source>
</evidence>
<gene>
    <name evidence="1" type="ORF">glysoja_042520</name>
</gene>
<accession>A0A0B2PPM6</accession>
<dbReference type="AlphaFoldDB" id="A0A0B2PPM6"/>
<feature type="non-terminal residue" evidence="1">
    <location>
        <position position="151"/>
    </location>
</feature>
<feature type="non-terminal residue" evidence="1">
    <location>
        <position position="1"/>
    </location>
</feature>
<dbReference type="CDD" id="cd09272">
    <property type="entry name" value="RNase_HI_RT_Ty1"/>
    <property type="match status" value="1"/>
</dbReference>
<dbReference type="EC" id="2.5.1.84" evidence="1"/>
<sequence length="151" mass="16903">QLSQYMSTPTTTHHQAGFRVLRYLKGSPGMGLFFAAHGTPQLCAFSDSDWARCRDTRRSITGFSVYFATLYCDNHSTIQIASNPVFHGRTKHIEIDCHIVRQKVNDGLIKLLLISSSMQLVDIFTKALSLAIFQGFCFKLGMMNIHSKLAG</sequence>
<proteinExistence type="predicted"/>
<protein>
    <submittedName>
        <fullName evidence="1">Copia protein</fullName>
        <ecNumber evidence="1">2.5.1.84</ecNumber>
    </submittedName>
</protein>
<reference evidence="1" key="1">
    <citation type="submission" date="2014-07" db="EMBL/GenBank/DDBJ databases">
        <title>Identification of a novel salt tolerance gene in wild soybean by whole-genome sequencing.</title>
        <authorList>
            <person name="Lam H.-M."/>
            <person name="Qi X."/>
            <person name="Li M.-W."/>
            <person name="Liu X."/>
            <person name="Xie M."/>
            <person name="Ni M."/>
            <person name="Xu X."/>
        </authorList>
    </citation>
    <scope>NUCLEOTIDE SEQUENCE [LARGE SCALE GENOMIC DNA]</scope>
    <source>
        <tissue evidence="1">Root</tissue>
    </source>
</reference>
<dbReference type="PANTHER" id="PTHR11439:SF498">
    <property type="entry name" value="DNAK FAMILY PROTEIN"/>
    <property type="match status" value="1"/>
</dbReference>
<dbReference type="Proteomes" id="UP000053555">
    <property type="component" value="Unassembled WGS sequence"/>
</dbReference>
<dbReference type="EMBL" id="KN665239">
    <property type="protein sequence ID" value="KHN09542.1"/>
    <property type="molecule type" value="Genomic_DNA"/>
</dbReference>
<dbReference type="GO" id="GO:0052923">
    <property type="term" value="F:all-trans-nonaprenyl-diphosphate synthase (geranyl-diphosphate specific) activity"/>
    <property type="evidence" value="ECO:0007669"/>
    <property type="project" value="UniProtKB-EC"/>
</dbReference>
<dbReference type="PANTHER" id="PTHR11439">
    <property type="entry name" value="GAG-POL-RELATED RETROTRANSPOSON"/>
    <property type="match status" value="1"/>
</dbReference>
<name>A0A0B2PPM6_GLYSO</name>